<dbReference type="InterPro" id="IPR013103">
    <property type="entry name" value="RVT_2"/>
</dbReference>
<evidence type="ECO:0000313" key="3">
    <source>
        <dbReference type="EMBL" id="KAK3011426.1"/>
    </source>
</evidence>
<sequence>MSSMGEEEKVFDFLMGLDEAYTTVRSQILSFDPLPNLGKAYVIAAQEEKQRLVIANRAPTIDAAALMIKRDESRPTKSSNRDRNQFLPCTHCGKINYNVDHCYKDLPSRTLIGMGELITGASQPNTPIRHTSHECDPGLATVEPTLQAVPREPFPSTTTGLEPIGNDQSTTATPSTDPVGPDMISAPENFVQTAPLTSSIRQRQVYCSLSALIYVDDVIITRTISARISKLKRYLDAKFHIKDIGKLKYFLGIEVARSPAGIALSQRMYVLDILAESGLTGCKPASFPTEQQHKLSLDSNWPGCRRHVDPPQAILSFLGLLIFHGARRNKRWFLALLLKQNIEPWLPVPVKSYGSFGFYGTFK</sequence>
<comment type="caution">
    <text evidence="3">The sequence shown here is derived from an EMBL/GenBank/DDBJ whole genome shotgun (WGS) entry which is preliminary data.</text>
</comment>
<protein>
    <recommendedName>
        <fullName evidence="2">Reverse transcriptase Ty1/copia-type domain-containing protein</fullName>
    </recommendedName>
</protein>
<organism evidence="3 4">
    <name type="scientific">Escallonia herrerae</name>
    <dbReference type="NCBI Taxonomy" id="1293975"/>
    <lineage>
        <taxon>Eukaryota</taxon>
        <taxon>Viridiplantae</taxon>
        <taxon>Streptophyta</taxon>
        <taxon>Embryophyta</taxon>
        <taxon>Tracheophyta</taxon>
        <taxon>Spermatophyta</taxon>
        <taxon>Magnoliopsida</taxon>
        <taxon>eudicotyledons</taxon>
        <taxon>Gunneridae</taxon>
        <taxon>Pentapetalae</taxon>
        <taxon>asterids</taxon>
        <taxon>campanulids</taxon>
        <taxon>Escalloniales</taxon>
        <taxon>Escalloniaceae</taxon>
        <taxon>Escallonia</taxon>
    </lineage>
</organism>
<evidence type="ECO:0000256" key="1">
    <source>
        <dbReference type="SAM" id="MobiDB-lite"/>
    </source>
</evidence>
<feature type="domain" description="Reverse transcriptase Ty1/copia-type" evidence="2">
    <location>
        <begin position="213"/>
        <end position="290"/>
    </location>
</feature>
<dbReference type="AlphaFoldDB" id="A0AA88VLR8"/>
<proteinExistence type="predicted"/>
<dbReference type="Proteomes" id="UP001188597">
    <property type="component" value="Unassembled WGS sequence"/>
</dbReference>
<reference evidence="3" key="1">
    <citation type="submission" date="2022-12" db="EMBL/GenBank/DDBJ databases">
        <title>Draft genome assemblies for two species of Escallonia (Escalloniales).</title>
        <authorList>
            <person name="Chanderbali A."/>
            <person name="Dervinis C."/>
            <person name="Anghel I."/>
            <person name="Soltis D."/>
            <person name="Soltis P."/>
            <person name="Zapata F."/>
        </authorList>
    </citation>
    <scope>NUCLEOTIDE SEQUENCE</scope>
    <source>
        <strain evidence="3">UCBG64.0493</strain>
        <tissue evidence="3">Leaf</tissue>
    </source>
</reference>
<dbReference type="Pfam" id="PF07727">
    <property type="entry name" value="RVT_2"/>
    <property type="match status" value="1"/>
</dbReference>
<dbReference type="PANTHER" id="PTHR34222">
    <property type="entry name" value="GAG_PRE-INTEGRS DOMAIN-CONTAINING PROTEIN"/>
    <property type="match status" value="1"/>
</dbReference>
<name>A0AA88VLR8_9ASTE</name>
<evidence type="ECO:0000259" key="2">
    <source>
        <dbReference type="Pfam" id="PF07727"/>
    </source>
</evidence>
<dbReference type="EMBL" id="JAVXUP010001457">
    <property type="protein sequence ID" value="KAK3011426.1"/>
    <property type="molecule type" value="Genomic_DNA"/>
</dbReference>
<keyword evidence="4" id="KW-1185">Reference proteome</keyword>
<evidence type="ECO:0000313" key="4">
    <source>
        <dbReference type="Proteomes" id="UP001188597"/>
    </source>
</evidence>
<dbReference type="PANTHER" id="PTHR34222:SF88">
    <property type="entry name" value="ZINC FINGER, CCHC-TYPE"/>
    <property type="match status" value="1"/>
</dbReference>
<gene>
    <name evidence="3" type="ORF">RJ639_010914</name>
</gene>
<feature type="region of interest" description="Disordered" evidence="1">
    <location>
        <begin position="155"/>
        <end position="176"/>
    </location>
</feature>
<accession>A0AA88VLR8</accession>